<dbReference type="EMBL" id="CP118101">
    <property type="protein sequence ID" value="WDH83583.1"/>
    <property type="molecule type" value="Genomic_DNA"/>
</dbReference>
<dbReference type="Gene3D" id="1.25.10.10">
    <property type="entry name" value="Leucine-rich Repeat Variant"/>
    <property type="match status" value="1"/>
</dbReference>
<sequence length="311" mass="35675">MNNQQLLELLYQMSGQELMYREDERIWTNEGTPAWNATRTVESLTDTAVIPFLHRLLEENSKEESFKRNIYFMLGKIGSNTGDTRVVDVLIERLDMETNKYTLSSILDQIAEQDKVPECTPIIKWIQDDRWLVRHSAILALKKCNSEASETALLGVIKNSSDANDLCYAMASLCKAGSARSIPYLLTRLEHDQGEVRSAVIRALDALGDSSHLPIFIEALKDRSPAVKSYAVTAIHHHGDDTAVDAVLTRVKKMLSRKRKWESDDLILALDFLSRYKDDHHQIQNLILWIKTKKYDYLFDEEKQRVLSFSL</sequence>
<evidence type="ECO:0000313" key="2">
    <source>
        <dbReference type="Proteomes" id="UP001220962"/>
    </source>
</evidence>
<dbReference type="PANTHER" id="PTHR12697:SF5">
    <property type="entry name" value="DEOXYHYPUSINE HYDROXYLASE"/>
    <property type="match status" value="1"/>
</dbReference>
<dbReference type="PANTHER" id="PTHR12697">
    <property type="entry name" value="PBS LYASE HEAT-LIKE PROTEIN"/>
    <property type="match status" value="1"/>
</dbReference>
<accession>A0AAX3N141</accession>
<dbReference type="InterPro" id="IPR016024">
    <property type="entry name" value="ARM-type_fold"/>
</dbReference>
<dbReference type="SMART" id="SM00567">
    <property type="entry name" value="EZ_HEAT"/>
    <property type="match status" value="4"/>
</dbReference>
<dbReference type="Proteomes" id="UP001220962">
    <property type="component" value="Chromosome"/>
</dbReference>
<protein>
    <submittedName>
        <fullName evidence="1">HEAT repeat domain-containing protein</fullName>
    </submittedName>
</protein>
<name>A0AAX3N141_9BACL</name>
<reference evidence="1" key="1">
    <citation type="submission" date="2023-02" db="EMBL/GenBank/DDBJ databases">
        <title>Pathogen: clinical or host-associated sample.</title>
        <authorList>
            <person name="Hergert J."/>
            <person name="Casey R."/>
            <person name="Wagner J."/>
            <person name="Young E.L."/>
            <person name="Oakeson K.F."/>
        </authorList>
    </citation>
    <scope>NUCLEOTIDE SEQUENCE</scope>
    <source>
        <strain evidence="1">2022CK-00830</strain>
    </source>
</reference>
<dbReference type="AlphaFoldDB" id="A0AAX3N141"/>
<dbReference type="RefSeq" id="WP_047913376.1">
    <property type="nucleotide sequence ID" value="NZ_CP118101.1"/>
</dbReference>
<organism evidence="1 2">
    <name type="scientific">Paenibacillus urinalis</name>
    <dbReference type="NCBI Taxonomy" id="521520"/>
    <lineage>
        <taxon>Bacteria</taxon>
        <taxon>Bacillati</taxon>
        <taxon>Bacillota</taxon>
        <taxon>Bacilli</taxon>
        <taxon>Bacillales</taxon>
        <taxon>Paenibacillaceae</taxon>
        <taxon>Paenibacillus</taxon>
    </lineage>
</organism>
<gene>
    <name evidence="1" type="ORF">PUW23_04910</name>
</gene>
<dbReference type="SUPFAM" id="SSF48371">
    <property type="entry name" value="ARM repeat"/>
    <property type="match status" value="1"/>
</dbReference>
<dbReference type="InterPro" id="IPR011989">
    <property type="entry name" value="ARM-like"/>
</dbReference>
<dbReference type="GO" id="GO:0016491">
    <property type="term" value="F:oxidoreductase activity"/>
    <property type="evidence" value="ECO:0007669"/>
    <property type="project" value="TreeGrafter"/>
</dbReference>
<dbReference type="Pfam" id="PF13646">
    <property type="entry name" value="HEAT_2"/>
    <property type="match status" value="1"/>
</dbReference>
<dbReference type="InterPro" id="IPR004155">
    <property type="entry name" value="PBS_lyase_HEAT"/>
</dbReference>
<evidence type="ECO:0000313" key="1">
    <source>
        <dbReference type="EMBL" id="WDH83583.1"/>
    </source>
</evidence>
<proteinExistence type="predicted"/>